<dbReference type="InterPro" id="IPR036291">
    <property type="entry name" value="NAD(P)-bd_dom_sf"/>
</dbReference>
<evidence type="ECO:0000259" key="4">
    <source>
        <dbReference type="Pfam" id="PF08501"/>
    </source>
</evidence>
<dbReference type="GO" id="GO:0004764">
    <property type="term" value="F:shikimate 3-dehydrogenase (NADP+) activity"/>
    <property type="evidence" value="ECO:0007669"/>
    <property type="project" value="InterPro"/>
</dbReference>
<dbReference type="PANTHER" id="PTHR21089">
    <property type="entry name" value="SHIKIMATE DEHYDROGENASE"/>
    <property type="match status" value="1"/>
</dbReference>
<dbReference type="EMBL" id="WSEL01000009">
    <property type="protein sequence ID" value="MVQ31603.1"/>
    <property type="molecule type" value="Genomic_DNA"/>
</dbReference>
<dbReference type="GO" id="GO:0009073">
    <property type="term" value="P:aromatic amino acid family biosynthetic process"/>
    <property type="evidence" value="ECO:0007669"/>
    <property type="project" value="UniProtKB-KW"/>
</dbReference>
<dbReference type="RefSeq" id="WP_157399636.1">
    <property type="nucleotide sequence ID" value="NZ_WSEL01000009.1"/>
</dbReference>
<keyword evidence="3" id="KW-0028">Amino-acid biosynthesis</keyword>
<evidence type="ECO:0000256" key="3">
    <source>
        <dbReference type="ARBA" id="ARBA00023141"/>
    </source>
</evidence>
<dbReference type="Gene3D" id="3.40.50.720">
    <property type="entry name" value="NAD(P)-binding Rossmann-like Domain"/>
    <property type="match status" value="1"/>
</dbReference>
<dbReference type="InterPro" id="IPR022893">
    <property type="entry name" value="Shikimate_DH_fam"/>
</dbReference>
<dbReference type="AlphaFoldDB" id="A0A6N8J031"/>
<keyword evidence="6" id="KW-1185">Reference proteome</keyword>
<dbReference type="SUPFAM" id="SSF51735">
    <property type="entry name" value="NAD(P)-binding Rossmann-fold domains"/>
    <property type="match status" value="1"/>
</dbReference>
<feature type="domain" description="Shikimate dehydrogenase substrate binding N-terminal" evidence="4">
    <location>
        <begin position="21"/>
        <end position="103"/>
    </location>
</feature>
<comment type="pathway">
    <text evidence="1">Metabolic intermediate biosynthesis; chorismate biosynthesis; chorismate from D-erythrose 4-phosphate and phosphoenolpyruvate: step 4/7.</text>
</comment>
<sequence>MDSEFSTAWRRLSGESLLFPVIGHPVAQVRAPLVFNDLFARAGIAAVSFGLALPPERVVETCRALLASSSVGGLLVTVPYKKVLCAAADRLGADARVAGSLNALRRGPDGTFEGDLFDGTGFVRGLHAAGHLPAGRNILLLGAGGAGAAIAAKLGAAGAALVKVFDPQAGSAETLAARLREHYPGTGFRVEAAPDAQGCDIVINASPLGLRPEDPLPLDPARLAPGTLVCDIIMKPATTALLRAAQERGLPVHRGGAMLDHQVPAYLEFFGFADLARRVETGSGQVTLRPAAAAP</sequence>
<dbReference type="GO" id="GO:0019632">
    <property type="term" value="P:shikimate metabolic process"/>
    <property type="evidence" value="ECO:0007669"/>
    <property type="project" value="TreeGrafter"/>
</dbReference>
<evidence type="ECO:0000313" key="6">
    <source>
        <dbReference type="Proteomes" id="UP000469385"/>
    </source>
</evidence>
<proteinExistence type="predicted"/>
<protein>
    <submittedName>
        <fullName evidence="5">Shikimate dehydrogenase</fullName>
    </submittedName>
</protein>
<dbReference type="Proteomes" id="UP000469385">
    <property type="component" value="Unassembled WGS sequence"/>
</dbReference>
<dbReference type="InterPro" id="IPR013708">
    <property type="entry name" value="Shikimate_DH-bd_N"/>
</dbReference>
<dbReference type="Gene3D" id="3.40.50.10860">
    <property type="entry name" value="Leucine Dehydrogenase, chain A, domain 1"/>
    <property type="match status" value="1"/>
</dbReference>
<evidence type="ECO:0000256" key="1">
    <source>
        <dbReference type="ARBA" id="ARBA00004871"/>
    </source>
</evidence>
<organism evidence="5 6">
    <name type="scientific">Ramlibacter pinisoli</name>
    <dbReference type="NCBI Taxonomy" id="2682844"/>
    <lineage>
        <taxon>Bacteria</taxon>
        <taxon>Pseudomonadati</taxon>
        <taxon>Pseudomonadota</taxon>
        <taxon>Betaproteobacteria</taxon>
        <taxon>Burkholderiales</taxon>
        <taxon>Comamonadaceae</taxon>
        <taxon>Ramlibacter</taxon>
    </lineage>
</organism>
<keyword evidence="2" id="KW-0560">Oxidoreductase</keyword>
<evidence type="ECO:0000313" key="5">
    <source>
        <dbReference type="EMBL" id="MVQ31603.1"/>
    </source>
</evidence>
<evidence type="ECO:0000256" key="2">
    <source>
        <dbReference type="ARBA" id="ARBA00023002"/>
    </source>
</evidence>
<dbReference type="GO" id="GO:0009423">
    <property type="term" value="P:chorismate biosynthetic process"/>
    <property type="evidence" value="ECO:0007669"/>
    <property type="project" value="TreeGrafter"/>
</dbReference>
<gene>
    <name evidence="5" type="ORF">GON04_19250</name>
</gene>
<reference evidence="5 6" key="1">
    <citation type="submission" date="2019-12" db="EMBL/GenBank/DDBJ databases">
        <authorList>
            <person name="Huq M.A."/>
        </authorList>
    </citation>
    <scope>NUCLEOTIDE SEQUENCE [LARGE SCALE GENOMIC DNA]</scope>
    <source>
        <strain evidence="5 6">MAH-25</strain>
    </source>
</reference>
<comment type="caution">
    <text evidence="5">The sequence shown here is derived from an EMBL/GenBank/DDBJ whole genome shotgun (WGS) entry which is preliminary data.</text>
</comment>
<accession>A0A6N8J031</accession>
<keyword evidence="3" id="KW-0057">Aromatic amino acid biosynthesis</keyword>
<dbReference type="Pfam" id="PF08501">
    <property type="entry name" value="Shikimate_dh_N"/>
    <property type="match status" value="1"/>
</dbReference>
<dbReference type="SUPFAM" id="SSF53223">
    <property type="entry name" value="Aminoacid dehydrogenase-like, N-terminal domain"/>
    <property type="match status" value="1"/>
</dbReference>
<dbReference type="PANTHER" id="PTHR21089:SF1">
    <property type="entry name" value="BIFUNCTIONAL 3-DEHYDROQUINATE DEHYDRATASE_SHIKIMATE DEHYDROGENASE, CHLOROPLASTIC"/>
    <property type="match status" value="1"/>
</dbReference>
<dbReference type="InterPro" id="IPR046346">
    <property type="entry name" value="Aminoacid_DH-like_N_sf"/>
</dbReference>
<name>A0A6N8J031_9BURK</name>